<reference evidence="2" key="2">
    <citation type="submission" date="2023-02" db="EMBL/GenBank/DDBJ databases">
        <authorList>
            <person name="Swenson N.G."/>
            <person name="Wegrzyn J.L."/>
            <person name="Mcevoy S.L."/>
        </authorList>
    </citation>
    <scope>NUCLEOTIDE SEQUENCE</scope>
    <source>
        <strain evidence="2">91603</strain>
        <tissue evidence="2">Leaf</tissue>
    </source>
</reference>
<dbReference type="AlphaFoldDB" id="A0AAD5IB55"/>
<comment type="caution">
    <text evidence="2">The sequence shown here is derived from an EMBL/GenBank/DDBJ whole genome shotgun (WGS) entry which is preliminary data.</text>
</comment>
<evidence type="ECO:0000313" key="2">
    <source>
        <dbReference type="EMBL" id="KAI9157361.1"/>
    </source>
</evidence>
<keyword evidence="3" id="KW-1185">Reference proteome</keyword>
<dbReference type="InterPro" id="IPR005162">
    <property type="entry name" value="Retrotrans_gag_dom"/>
</dbReference>
<dbReference type="PANTHER" id="PTHR33223:SF10">
    <property type="entry name" value="AMINOTRANSFERASE-LIKE PLANT MOBILE DOMAIN-CONTAINING PROTEIN"/>
    <property type="match status" value="1"/>
</dbReference>
<evidence type="ECO:0000259" key="1">
    <source>
        <dbReference type="Pfam" id="PF03732"/>
    </source>
</evidence>
<organism evidence="2 3">
    <name type="scientific">Acer negundo</name>
    <name type="common">Box elder</name>
    <dbReference type="NCBI Taxonomy" id="4023"/>
    <lineage>
        <taxon>Eukaryota</taxon>
        <taxon>Viridiplantae</taxon>
        <taxon>Streptophyta</taxon>
        <taxon>Embryophyta</taxon>
        <taxon>Tracheophyta</taxon>
        <taxon>Spermatophyta</taxon>
        <taxon>Magnoliopsida</taxon>
        <taxon>eudicotyledons</taxon>
        <taxon>Gunneridae</taxon>
        <taxon>Pentapetalae</taxon>
        <taxon>rosids</taxon>
        <taxon>malvids</taxon>
        <taxon>Sapindales</taxon>
        <taxon>Sapindaceae</taxon>
        <taxon>Hippocastanoideae</taxon>
        <taxon>Acereae</taxon>
        <taxon>Acer</taxon>
    </lineage>
</organism>
<evidence type="ECO:0000313" key="3">
    <source>
        <dbReference type="Proteomes" id="UP001064489"/>
    </source>
</evidence>
<protein>
    <recommendedName>
        <fullName evidence="1">Retrotransposon gag domain-containing protein</fullName>
    </recommendedName>
</protein>
<dbReference type="Proteomes" id="UP001064489">
    <property type="component" value="Chromosome 12"/>
</dbReference>
<dbReference type="PANTHER" id="PTHR33223">
    <property type="entry name" value="CCHC-TYPE DOMAIN-CONTAINING PROTEIN"/>
    <property type="match status" value="1"/>
</dbReference>
<reference evidence="2" key="1">
    <citation type="journal article" date="2022" name="Plant J.">
        <title>Strategies of tolerance reflected in two North American maple genomes.</title>
        <authorList>
            <person name="McEvoy S.L."/>
            <person name="Sezen U.U."/>
            <person name="Trouern-Trend A."/>
            <person name="McMahon S.M."/>
            <person name="Schaberg P.G."/>
            <person name="Yang J."/>
            <person name="Wegrzyn J.L."/>
            <person name="Swenson N.G."/>
        </authorList>
    </citation>
    <scope>NUCLEOTIDE SEQUENCE</scope>
    <source>
        <strain evidence="2">91603</strain>
    </source>
</reference>
<dbReference type="EMBL" id="JAJSOW010000107">
    <property type="protein sequence ID" value="KAI9157361.1"/>
    <property type="molecule type" value="Genomic_DNA"/>
</dbReference>
<gene>
    <name evidence="2" type="ORF">LWI28_021284</name>
</gene>
<sequence>MPAMEQFIEENDHIEHVDHFLDLMATQTEDDRILCQALLITFEDLTSNWFRQIPGNSISSFNQLSKAFIVHFMGSLQHKKSLSHLSSMRQGENETIHEYLSCFNKEAVRVEDFNNVATINTFDNGLQSGIFFISVKVKLPSFITYVGGYSRGICEGRG</sequence>
<name>A0AAD5IB55_ACENE</name>
<accession>A0AAD5IB55</accession>
<proteinExistence type="predicted"/>
<dbReference type="Pfam" id="PF03732">
    <property type="entry name" value="Retrotrans_gag"/>
    <property type="match status" value="1"/>
</dbReference>
<feature type="domain" description="Retrotransposon gag" evidence="1">
    <location>
        <begin position="40"/>
        <end position="127"/>
    </location>
</feature>